<dbReference type="InterPro" id="IPR048389">
    <property type="entry name" value="YciQ-like_C"/>
</dbReference>
<dbReference type="InterPro" id="IPR018702">
    <property type="entry name" value="DUF2207"/>
</dbReference>
<feature type="domain" description="DUF2207" evidence="2">
    <location>
        <begin position="51"/>
        <end position="184"/>
    </location>
</feature>
<feature type="transmembrane region" description="Helical" evidence="1">
    <location>
        <begin position="247"/>
        <end position="266"/>
    </location>
</feature>
<protein>
    <submittedName>
        <fullName evidence="4">DUF2207 domain-containing protein</fullName>
    </submittedName>
</protein>
<keyword evidence="5" id="KW-1185">Reference proteome</keyword>
<evidence type="ECO:0000259" key="2">
    <source>
        <dbReference type="Pfam" id="PF09972"/>
    </source>
</evidence>
<dbReference type="Pfam" id="PF20990">
    <property type="entry name" value="DUF2207_C"/>
    <property type="match status" value="1"/>
</dbReference>
<evidence type="ECO:0000313" key="5">
    <source>
        <dbReference type="Proteomes" id="UP001500767"/>
    </source>
</evidence>
<evidence type="ECO:0000313" key="4">
    <source>
        <dbReference type="EMBL" id="GAA3573400.1"/>
    </source>
</evidence>
<dbReference type="EMBL" id="BAAAYR010000004">
    <property type="protein sequence ID" value="GAA3573400.1"/>
    <property type="molecule type" value="Genomic_DNA"/>
</dbReference>
<dbReference type="Proteomes" id="UP001500767">
    <property type="component" value="Unassembled WGS sequence"/>
</dbReference>
<dbReference type="Pfam" id="PF09972">
    <property type="entry name" value="DUF2207"/>
    <property type="match status" value="1"/>
</dbReference>
<dbReference type="RefSeq" id="WP_204910002.1">
    <property type="nucleotide sequence ID" value="NZ_BAAAYR010000004.1"/>
</dbReference>
<accession>A0ABP6XVX7</accession>
<evidence type="ECO:0000256" key="1">
    <source>
        <dbReference type="SAM" id="Phobius"/>
    </source>
</evidence>
<feature type="transmembrane region" description="Helical" evidence="1">
    <location>
        <begin position="419"/>
        <end position="437"/>
    </location>
</feature>
<feature type="domain" description="Predicted membrane protein YciQ-like C-terminal" evidence="3">
    <location>
        <begin position="301"/>
        <end position="522"/>
    </location>
</feature>
<sequence length="568" mass="59743">MHPETTAAWAPRRHLVALVTLLLLALAIVAGPAARPAHAEGTASRVVAAGNVAKDGTLKMQETITFEGAAPAQVTQKFETVQNAVGDRRYTTTVSDVTATAGGAAVTPEVSTDGRFTTVTVATNGAPELVIAYTVRGAVVTVPDGTALQWRVLQGLSLTVTSFRATVLIPGVFTYVRCTAGSPNSTTPCLSAAAGTEDATTPTFTDGPRGEGEVVGVDIGFPAGEVTANEQIDYRWTVGRAFSPDPLPLGIAVGLLVLGGLALLLVHRRRGRDAAYAGDPAPVGEFVPVGPGRSEFRVVGDVRPGHVGTVADERVDPVDVTATLVDLAVRGHLLITELPRASAFSRTDWTLTRIGPGTNLRPFEQALLQGIAPDGEPVRVSQIGGRVGESIDKVQDALYDEVVEHGWFAHRPDVTRNRLTQLALGLLVVAVGVTALLAAFTTFGLIGLALVVLGLGLVFVAQEAPSRTAKGVALLQGLGALRSTLLTQPTDQMPEGRAVEELSEVLPYAIVLGGSERWLDALVATDTDADPDSDDLPWYHGPQDWHLRDLPDSLRNFTTTVSGTLFTR</sequence>
<organism evidence="4 5">
    <name type="scientific">Microlunatus spumicola</name>
    <dbReference type="NCBI Taxonomy" id="81499"/>
    <lineage>
        <taxon>Bacteria</taxon>
        <taxon>Bacillati</taxon>
        <taxon>Actinomycetota</taxon>
        <taxon>Actinomycetes</taxon>
        <taxon>Propionibacteriales</taxon>
        <taxon>Propionibacteriaceae</taxon>
        <taxon>Microlunatus</taxon>
    </lineage>
</organism>
<name>A0ABP6XVX7_9ACTN</name>
<reference evidence="5" key="1">
    <citation type="journal article" date="2019" name="Int. J. Syst. Evol. Microbiol.">
        <title>The Global Catalogue of Microorganisms (GCM) 10K type strain sequencing project: providing services to taxonomists for standard genome sequencing and annotation.</title>
        <authorList>
            <consortium name="The Broad Institute Genomics Platform"/>
            <consortium name="The Broad Institute Genome Sequencing Center for Infectious Disease"/>
            <person name="Wu L."/>
            <person name="Ma J."/>
        </authorList>
    </citation>
    <scope>NUCLEOTIDE SEQUENCE [LARGE SCALE GENOMIC DNA]</scope>
    <source>
        <strain evidence="5">JCM 16540</strain>
    </source>
</reference>
<keyword evidence="1" id="KW-0812">Transmembrane</keyword>
<evidence type="ECO:0000259" key="3">
    <source>
        <dbReference type="Pfam" id="PF20990"/>
    </source>
</evidence>
<keyword evidence="1" id="KW-0472">Membrane</keyword>
<proteinExistence type="predicted"/>
<gene>
    <name evidence="4" type="ORF">GCM10022197_32740</name>
</gene>
<comment type="caution">
    <text evidence="4">The sequence shown here is derived from an EMBL/GenBank/DDBJ whole genome shotgun (WGS) entry which is preliminary data.</text>
</comment>
<feature type="transmembrane region" description="Helical" evidence="1">
    <location>
        <begin position="443"/>
        <end position="461"/>
    </location>
</feature>
<keyword evidence="1" id="KW-1133">Transmembrane helix</keyword>